<keyword evidence="4 7" id="KW-0238">DNA-binding</keyword>
<dbReference type="InterPro" id="IPR036388">
    <property type="entry name" value="WH-like_DNA-bd_sf"/>
</dbReference>
<evidence type="ECO:0000256" key="5">
    <source>
        <dbReference type="ARBA" id="ARBA00023163"/>
    </source>
</evidence>
<dbReference type="SUPFAM" id="SSF52172">
    <property type="entry name" value="CheY-like"/>
    <property type="match status" value="1"/>
</dbReference>
<organism evidence="10 11">
    <name type="scientific">Streptomyces olindensis</name>
    <dbReference type="NCBI Taxonomy" id="358823"/>
    <lineage>
        <taxon>Bacteria</taxon>
        <taxon>Bacillati</taxon>
        <taxon>Actinomycetota</taxon>
        <taxon>Actinomycetes</taxon>
        <taxon>Kitasatosporales</taxon>
        <taxon>Streptomycetaceae</taxon>
        <taxon>Streptomyces</taxon>
    </lineage>
</organism>
<keyword evidence="11" id="KW-1185">Reference proteome</keyword>
<name>A0ABV2XP35_9ACTN</name>
<evidence type="ECO:0000259" key="8">
    <source>
        <dbReference type="PROSITE" id="PS50110"/>
    </source>
</evidence>
<protein>
    <submittedName>
        <fullName evidence="10">Response regulator transcription factor</fullName>
    </submittedName>
</protein>
<dbReference type="PANTHER" id="PTHR48111">
    <property type="entry name" value="REGULATOR OF RPOS"/>
    <property type="match status" value="1"/>
</dbReference>
<comment type="caution">
    <text evidence="10">The sequence shown here is derived from an EMBL/GenBank/DDBJ whole genome shotgun (WGS) entry which is preliminary data.</text>
</comment>
<dbReference type="PROSITE" id="PS51755">
    <property type="entry name" value="OMPR_PHOB"/>
    <property type="match status" value="1"/>
</dbReference>
<dbReference type="EMBL" id="JBEYBN010000004">
    <property type="protein sequence ID" value="MEU2265771.1"/>
    <property type="molecule type" value="Genomic_DNA"/>
</dbReference>
<dbReference type="PROSITE" id="PS50110">
    <property type="entry name" value="RESPONSE_REGULATORY"/>
    <property type="match status" value="1"/>
</dbReference>
<evidence type="ECO:0000256" key="3">
    <source>
        <dbReference type="ARBA" id="ARBA00023015"/>
    </source>
</evidence>
<evidence type="ECO:0000256" key="2">
    <source>
        <dbReference type="ARBA" id="ARBA00023012"/>
    </source>
</evidence>
<evidence type="ECO:0000259" key="9">
    <source>
        <dbReference type="PROSITE" id="PS51755"/>
    </source>
</evidence>
<reference evidence="10 11" key="1">
    <citation type="submission" date="2024-06" db="EMBL/GenBank/DDBJ databases">
        <title>The Natural Products Discovery Center: Release of the First 8490 Sequenced Strains for Exploring Actinobacteria Biosynthetic Diversity.</title>
        <authorList>
            <person name="Kalkreuter E."/>
            <person name="Kautsar S.A."/>
            <person name="Yang D."/>
            <person name="Bader C.D."/>
            <person name="Teijaro C.N."/>
            <person name="Fluegel L."/>
            <person name="Davis C.M."/>
            <person name="Simpson J.R."/>
            <person name="Lauterbach L."/>
            <person name="Steele A.D."/>
            <person name="Gui C."/>
            <person name="Meng S."/>
            <person name="Li G."/>
            <person name="Viehrig K."/>
            <person name="Ye F."/>
            <person name="Su P."/>
            <person name="Kiefer A.F."/>
            <person name="Nichols A."/>
            <person name="Cepeda A.J."/>
            <person name="Yan W."/>
            <person name="Fan B."/>
            <person name="Jiang Y."/>
            <person name="Adhikari A."/>
            <person name="Zheng C.-J."/>
            <person name="Schuster L."/>
            <person name="Cowan T.M."/>
            <person name="Smanski M.J."/>
            <person name="Chevrette M.G."/>
            <person name="De Carvalho L.P.S."/>
            <person name="Shen B."/>
        </authorList>
    </citation>
    <scope>NUCLEOTIDE SEQUENCE [LARGE SCALE GENOMIC DNA]</scope>
    <source>
        <strain evidence="10 11">NPDC019583</strain>
    </source>
</reference>
<evidence type="ECO:0000256" key="7">
    <source>
        <dbReference type="PROSITE-ProRule" id="PRU01091"/>
    </source>
</evidence>
<keyword evidence="2" id="KW-0902">Two-component regulatory system</keyword>
<sequence length="231" mass="25928">MKVLLVEDDAEVASALTEGLEDHGWTVDHVSTGRAALRVQDPGEVILLDLNLPDMDGLEVCRGLRDVRRAPIIAVTARSDEMDKVLCLRLGADDYVVKPYRLQELLARMVAVVRRARGTQEERADTVVTQGAFSIDRDRREVRVMGRPVHLTRKEFDLLVLLSSAPGRVFSREYLLAEVWRQDWMGSSRTLDTHIASLRRKLGSAEWIRTSRGVGFSFHPPSDPTPDISDA</sequence>
<gene>
    <name evidence="10" type="ORF">ABZ568_04875</name>
</gene>
<evidence type="ECO:0000256" key="6">
    <source>
        <dbReference type="PROSITE-ProRule" id="PRU00169"/>
    </source>
</evidence>
<dbReference type="InterPro" id="IPR011006">
    <property type="entry name" value="CheY-like_superfamily"/>
</dbReference>
<dbReference type="CDD" id="cd00383">
    <property type="entry name" value="trans_reg_C"/>
    <property type="match status" value="1"/>
</dbReference>
<dbReference type="SMART" id="SM00862">
    <property type="entry name" value="Trans_reg_C"/>
    <property type="match status" value="1"/>
</dbReference>
<proteinExistence type="predicted"/>
<dbReference type="InterPro" id="IPR001789">
    <property type="entry name" value="Sig_transdc_resp-reg_receiver"/>
</dbReference>
<keyword evidence="5" id="KW-0804">Transcription</keyword>
<dbReference type="Gene3D" id="6.10.250.690">
    <property type="match status" value="1"/>
</dbReference>
<feature type="modified residue" description="4-aspartylphosphate" evidence="6">
    <location>
        <position position="49"/>
    </location>
</feature>
<evidence type="ECO:0000256" key="1">
    <source>
        <dbReference type="ARBA" id="ARBA00022553"/>
    </source>
</evidence>
<feature type="DNA-binding region" description="OmpR/PhoB-type" evidence="7">
    <location>
        <begin position="125"/>
        <end position="220"/>
    </location>
</feature>
<evidence type="ECO:0000313" key="10">
    <source>
        <dbReference type="EMBL" id="MEU2265771.1"/>
    </source>
</evidence>
<accession>A0ABV2XP35</accession>
<keyword evidence="1 6" id="KW-0597">Phosphoprotein</keyword>
<evidence type="ECO:0000313" key="11">
    <source>
        <dbReference type="Proteomes" id="UP001550603"/>
    </source>
</evidence>
<dbReference type="PANTHER" id="PTHR48111:SF1">
    <property type="entry name" value="TWO-COMPONENT RESPONSE REGULATOR ORR33"/>
    <property type="match status" value="1"/>
</dbReference>
<dbReference type="InterPro" id="IPR039420">
    <property type="entry name" value="WalR-like"/>
</dbReference>
<dbReference type="Pfam" id="PF00072">
    <property type="entry name" value="Response_reg"/>
    <property type="match status" value="1"/>
</dbReference>
<feature type="domain" description="OmpR/PhoB-type" evidence="9">
    <location>
        <begin position="125"/>
        <end position="220"/>
    </location>
</feature>
<dbReference type="Gene3D" id="3.40.50.2300">
    <property type="match status" value="1"/>
</dbReference>
<keyword evidence="3" id="KW-0805">Transcription regulation</keyword>
<feature type="domain" description="Response regulatory" evidence="8">
    <location>
        <begin position="2"/>
        <end position="113"/>
    </location>
</feature>
<dbReference type="SMART" id="SM00448">
    <property type="entry name" value="REC"/>
    <property type="match status" value="1"/>
</dbReference>
<dbReference type="Proteomes" id="UP001550603">
    <property type="component" value="Unassembled WGS sequence"/>
</dbReference>
<dbReference type="InterPro" id="IPR001867">
    <property type="entry name" value="OmpR/PhoB-type_DNA-bd"/>
</dbReference>
<dbReference type="RefSeq" id="WP_031116785.1">
    <property type="nucleotide sequence ID" value="NZ_JBEYBN010000004.1"/>
</dbReference>
<evidence type="ECO:0000256" key="4">
    <source>
        <dbReference type="ARBA" id="ARBA00023125"/>
    </source>
</evidence>
<dbReference type="Pfam" id="PF00486">
    <property type="entry name" value="Trans_reg_C"/>
    <property type="match status" value="1"/>
</dbReference>
<dbReference type="Gene3D" id="1.10.10.10">
    <property type="entry name" value="Winged helix-like DNA-binding domain superfamily/Winged helix DNA-binding domain"/>
    <property type="match status" value="1"/>
</dbReference>